<dbReference type="OrthoDB" id="2146at2759"/>
<evidence type="ECO:0000313" key="5">
    <source>
        <dbReference type="EMBL" id="GMI43972.1"/>
    </source>
</evidence>
<keyword evidence="6" id="KW-1185">Reference proteome</keyword>
<feature type="domain" description="Sm" evidence="4">
    <location>
        <begin position="6"/>
        <end position="78"/>
    </location>
</feature>
<accession>A0A9W7GFK9</accession>
<dbReference type="PANTHER" id="PTHR10553">
    <property type="entry name" value="SMALL NUCLEAR RIBONUCLEOPROTEIN"/>
    <property type="match status" value="1"/>
</dbReference>
<dbReference type="PROSITE" id="PS52002">
    <property type="entry name" value="SM"/>
    <property type="match status" value="1"/>
</dbReference>
<evidence type="ECO:0000256" key="1">
    <source>
        <dbReference type="ARBA" id="ARBA00006850"/>
    </source>
</evidence>
<sequence>MPKGQESILDLASSVDKKVIVHFNGGRVCTGVLKGYDELVNLVLSDTVEDMGEGEERKLGLIVARGTQVQRVVDDEGREEIENPFEGEDEEEEDEE</sequence>
<dbReference type="InterPro" id="IPR001163">
    <property type="entry name" value="Sm_dom_euk/arc"/>
</dbReference>
<dbReference type="Gene3D" id="2.30.30.100">
    <property type="match status" value="1"/>
</dbReference>
<evidence type="ECO:0000256" key="3">
    <source>
        <dbReference type="SAM" id="MobiDB-lite"/>
    </source>
</evidence>
<dbReference type="GO" id="GO:0005689">
    <property type="term" value="C:U12-type spliceosomal complex"/>
    <property type="evidence" value="ECO:0007669"/>
    <property type="project" value="TreeGrafter"/>
</dbReference>
<dbReference type="GO" id="GO:0003723">
    <property type="term" value="F:RNA binding"/>
    <property type="evidence" value="ECO:0007669"/>
    <property type="project" value="InterPro"/>
</dbReference>
<dbReference type="Pfam" id="PF01423">
    <property type="entry name" value="LSM"/>
    <property type="match status" value="1"/>
</dbReference>
<dbReference type="SUPFAM" id="SSF50182">
    <property type="entry name" value="Sm-like ribonucleoproteins"/>
    <property type="match status" value="1"/>
</dbReference>
<dbReference type="GO" id="GO:0005688">
    <property type="term" value="C:U6 snRNP"/>
    <property type="evidence" value="ECO:0007669"/>
    <property type="project" value="TreeGrafter"/>
</dbReference>
<proteinExistence type="inferred from homology"/>
<dbReference type="Proteomes" id="UP001165065">
    <property type="component" value="Unassembled WGS sequence"/>
</dbReference>
<feature type="compositionally biased region" description="Acidic residues" evidence="3">
    <location>
        <begin position="76"/>
        <end position="96"/>
    </location>
</feature>
<protein>
    <recommendedName>
        <fullName evidence="4">Sm domain-containing protein</fullName>
    </recommendedName>
</protein>
<dbReference type="GO" id="GO:1990726">
    <property type="term" value="C:Lsm1-7-Pat1 complex"/>
    <property type="evidence" value="ECO:0007669"/>
    <property type="project" value="TreeGrafter"/>
</dbReference>
<organism evidence="5 6">
    <name type="scientific">Triparma columacea</name>
    <dbReference type="NCBI Taxonomy" id="722753"/>
    <lineage>
        <taxon>Eukaryota</taxon>
        <taxon>Sar</taxon>
        <taxon>Stramenopiles</taxon>
        <taxon>Ochrophyta</taxon>
        <taxon>Bolidophyceae</taxon>
        <taxon>Parmales</taxon>
        <taxon>Triparmaceae</taxon>
        <taxon>Triparma</taxon>
    </lineage>
</organism>
<dbReference type="EMBL" id="BRYA01000203">
    <property type="protein sequence ID" value="GMI43972.1"/>
    <property type="molecule type" value="Genomic_DNA"/>
</dbReference>
<dbReference type="PANTHER" id="PTHR10553:SF5">
    <property type="entry name" value="U6 SNRNA-ASSOCIATED SM-LIKE PROTEIN LSM7"/>
    <property type="match status" value="1"/>
</dbReference>
<evidence type="ECO:0000259" key="4">
    <source>
        <dbReference type="PROSITE" id="PS52002"/>
    </source>
</evidence>
<dbReference type="PIRSF" id="PIRSF037188">
    <property type="entry name" value="U6_snRNA_Lsm7"/>
    <property type="match status" value="1"/>
</dbReference>
<evidence type="ECO:0000313" key="6">
    <source>
        <dbReference type="Proteomes" id="UP001165065"/>
    </source>
</evidence>
<dbReference type="GO" id="GO:0071013">
    <property type="term" value="C:catalytic step 2 spliceosome"/>
    <property type="evidence" value="ECO:0007669"/>
    <property type="project" value="TreeGrafter"/>
</dbReference>
<dbReference type="InterPro" id="IPR010920">
    <property type="entry name" value="LSM_dom_sf"/>
</dbReference>
<evidence type="ECO:0000256" key="2">
    <source>
        <dbReference type="ARBA" id="ARBA00023274"/>
    </source>
</evidence>
<dbReference type="AlphaFoldDB" id="A0A9W7GFK9"/>
<dbReference type="InterPro" id="IPR044641">
    <property type="entry name" value="Lsm7/SmG-like"/>
</dbReference>
<dbReference type="GO" id="GO:0071004">
    <property type="term" value="C:U2-type prespliceosome"/>
    <property type="evidence" value="ECO:0007669"/>
    <property type="project" value="TreeGrafter"/>
</dbReference>
<comment type="caution">
    <text evidence="5">The sequence shown here is derived from an EMBL/GenBank/DDBJ whole genome shotgun (WGS) entry which is preliminary data.</text>
</comment>
<feature type="region of interest" description="Disordered" evidence="3">
    <location>
        <begin position="73"/>
        <end position="96"/>
    </location>
</feature>
<dbReference type="InterPro" id="IPR047575">
    <property type="entry name" value="Sm"/>
</dbReference>
<keyword evidence="2" id="KW-0687">Ribonucleoprotein</keyword>
<gene>
    <name evidence="5" type="ORF">TrCOL_g7109</name>
</gene>
<name>A0A9W7GFK9_9STRA</name>
<reference evidence="6" key="1">
    <citation type="journal article" date="2023" name="Commun. Biol.">
        <title>Genome analysis of Parmales, the sister group of diatoms, reveals the evolutionary specialization of diatoms from phago-mixotrophs to photoautotrophs.</title>
        <authorList>
            <person name="Ban H."/>
            <person name="Sato S."/>
            <person name="Yoshikawa S."/>
            <person name="Yamada K."/>
            <person name="Nakamura Y."/>
            <person name="Ichinomiya M."/>
            <person name="Sato N."/>
            <person name="Blanc-Mathieu R."/>
            <person name="Endo H."/>
            <person name="Kuwata A."/>
            <person name="Ogata H."/>
        </authorList>
    </citation>
    <scope>NUCLEOTIDE SEQUENCE [LARGE SCALE GENOMIC DNA]</scope>
</reference>
<comment type="similarity">
    <text evidence="1">Belongs to the snRNP Sm proteins family.</text>
</comment>
<dbReference type="GO" id="GO:0097526">
    <property type="term" value="C:spliceosomal tri-snRNP complex"/>
    <property type="evidence" value="ECO:0007669"/>
    <property type="project" value="TreeGrafter"/>
</dbReference>
<dbReference type="SMART" id="SM00651">
    <property type="entry name" value="Sm"/>
    <property type="match status" value="1"/>
</dbReference>